<dbReference type="Proteomes" id="UP001634394">
    <property type="component" value="Unassembled WGS sequence"/>
</dbReference>
<comment type="caution">
    <text evidence="2">The sequence shown here is derived from an EMBL/GenBank/DDBJ whole genome shotgun (WGS) entry which is preliminary data.</text>
</comment>
<name>A0ABD3XRA0_SINWO</name>
<dbReference type="Pfam" id="PF18738">
    <property type="entry name" value="HEPN_DZIP3"/>
    <property type="match status" value="1"/>
</dbReference>
<organism evidence="2 3">
    <name type="scientific">Sinanodonta woodiana</name>
    <name type="common">Chinese pond mussel</name>
    <name type="synonym">Anodonta woodiana</name>
    <dbReference type="NCBI Taxonomy" id="1069815"/>
    <lineage>
        <taxon>Eukaryota</taxon>
        <taxon>Metazoa</taxon>
        <taxon>Spiralia</taxon>
        <taxon>Lophotrochozoa</taxon>
        <taxon>Mollusca</taxon>
        <taxon>Bivalvia</taxon>
        <taxon>Autobranchia</taxon>
        <taxon>Heteroconchia</taxon>
        <taxon>Palaeoheterodonta</taxon>
        <taxon>Unionida</taxon>
        <taxon>Unionoidea</taxon>
        <taxon>Unionidae</taxon>
        <taxon>Unioninae</taxon>
        <taxon>Sinanodonta</taxon>
    </lineage>
</organism>
<dbReference type="InterPro" id="IPR050704">
    <property type="entry name" value="Peptidase_C85-like"/>
</dbReference>
<dbReference type="InterPro" id="IPR041249">
    <property type="entry name" value="HEPN_DZIP3"/>
</dbReference>
<dbReference type="PANTHER" id="PTHR12419">
    <property type="entry name" value="OTU DOMAIN CONTAINING PROTEIN"/>
    <property type="match status" value="1"/>
</dbReference>
<dbReference type="CDD" id="cd22758">
    <property type="entry name" value="OTU_232R-like"/>
    <property type="match status" value="1"/>
</dbReference>
<dbReference type="InterPro" id="IPR038765">
    <property type="entry name" value="Papain-like_cys_pep_sf"/>
</dbReference>
<accession>A0ABD3XRA0</accession>
<dbReference type="Pfam" id="PF02338">
    <property type="entry name" value="OTU"/>
    <property type="match status" value="1"/>
</dbReference>
<feature type="domain" description="OTU" evidence="1">
    <location>
        <begin position="37"/>
        <end position="178"/>
    </location>
</feature>
<evidence type="ECO:0000313" key="2">
    <source>
        <dbReference type="EMBL" id="KAL3888756.1"/>
    </source>
</evidence>
<gene>
    <name evidence="2" type="ORF">ACJMK2_001116</name>
</gene>
<feature type="non-terminal residue" evidence="2">
    <location>
        <position position="1"/>
    </location>
</feature>
<dbReference type="InterPro" id="IPR003323">
    <property type="entry name" value="OTU_dom"/>
</dbReference>
<protein>
    <recommendedName>
        <fullName evidence="1">OTU domain-containing protein</fullName>
    </recommendedName>
</protein>
<dbReference type="AlphaFoldDB" id="A0ABD3XRA0"/>
<reference evidence="2 3" key="1">
    <citation type="submission" date="2024-11" db="EMBL/GenBank/DDBJ databases">
        <title>Chromosome-level genome assembly of the freshwater bivalve Anodonta woodiana.</title>
        <authorList>
            <person name="Chen X."/>
        </authorList>
    </citation>
    <scope>NUCLEOTIDE SEQUENCE [LARGE SCALE GENOMIC DNA]</scope>
    <source>
        <strain evidence="2">MN2024</strain>
        <tissue evidence="2">Gills</tissue>
    </source>
</reference>
<proteinExistence type="predicted"/>
<dbReference type="PANTHER" id="PTHR12419:SF11">
    <property type="entry name" value="OTU DOMAIN-CONTAINING PROTEIN DDB_G0284757"/>
    <property type="match status" value="1"/>
</dbReference>
<keyword evidence="3" id="KW-1185">Reference proteome</keyword>
<dbReference type="EMBL" id="JBJQND010000001">
    <property type="protein sequence ID" value="KAL3888756.1"/>
    <property type="molecule type" value="Genomic_DNA"/>
</dbReference>
<evidence type="ECO:0000313" key="3">
    <source>
        <dbReference type="Proteomes" id="UP001634394"/>
    </source>
</evidence>
<dbReference type="PROSITE" id="PS50802">
    <property type="entry name" value="OTU"/>
    <property type="match status" value="1"/>
</dbReference>
<dbReference type="SUPFAM" id="SSF54001">
    <property type="entry name" value="Cysteine proteinases"/>
    <property type="match status" value="1"/>
</dbReference>
<sequence length="709" mass="77071">VHCSDPTLLCQILQESHQAALSRPLALERNCKLLGLEFHSEIPADGNCFFEAVSSQLQRLNIAVQKSPQQLRKEVVAFMETNRVILASEGTIHLDSFIYNESFDDYCSRMAMDGEWADHVVVVAMARMLQIDIMIVTSSPLSSPEENIVWVIGKTSFQDDPILLGHIWESHYVSLQPIAQTSGDTPSLTYATYGFMQTTTYCIIRTHQMLSSSFVPCPAPTERIMQISASGAASSTVDGLIQAERSRDSSSLTSTADGVIHTATFSLTRTDLMLDPVLRCTTAVMQTPKLVRTTTNALLGRPVSYSPSTTAGYTPFLTSLSTTAVTQAPAIVHTAINAMLPTLTASTPSDTTGYIQCSANTSATPVVMLSPSLVSTTTDIVHATASVTKRSTTTCSTTCPTSTLTTALVMHAPSSGSNTIMQSSSSCSTHTVMQVQASRSTAANIMQTPTSGSAASYILQSTSSVSKASTTASLMPVQPSCCTSGGRLQPLASISMQSTPVHVTPSLDDTGRFVHIACLLVDVGSKVLRRLLFYHAVTPSCSLDQYLAQKRTVIDSLRKKKILNKSQMTILFPQSGSTNLGDYDITLLSALFTNIVNSISQQQLNMIQFLRDKRNEIFAHAKSVKVTSNDYHTFWNDICRTLEALSKQCNDPDFENEISRDIQAISVSSSTLSDSMQIQRRMDNLERLLHYCISRTAQDSHKTSDDSDS</sequence>
<dbReference type="Gene3D" id="3.90.70.80">
    <property type="match status" value="1"/>
</dbReference>
<evidence type="ECO:0000259" key="1">
    <source>
        <dbReference type="PROSITE" id="PS50802"/>
    </source>
</evidence>